<gene>
    <name evidence="7" type="primary">icmF</name>
    <name evidence="7" type="ORF">CK501_03030</name>
</gene>
<evidence type="ECO:0000313" key="7">
    <source>
        <dbReference type="EMBL" id="PAU82139.1"/>
    </source>
</evidence>
<evidence type="ECO:0000259" key="5">
    <source>
        <dbReference type="Pfam" id="PF14331"/>
    </source>
</evidence>
<dbReference type="InterPro" id="IPR053156">
    <property type="entry name" value="T6SS_TssM-like"/>
</dbReference>
<feature type="domain" description="IcmF-related" evidence="4">
    <location>
        <begin position="528"/>
        <end position="806"/>
    </location>
</feature>
<dbReference type="PANTHER" id="PTHR36153">
    <property type="entry name" value="INNER MEMBRANE PROTEIN-RELATED"/>
    <property type="match status" value="1"/>
</dbReference>
<feature type="domain" description="Type VI secretion system IcmF C-terminal" evidence="3">
    <location>
        <begin position="1043"/>
        <end position="1149"/>
    </location>
</feature>
<evidence type="ECO:0000256" key="2">
    <source>
        <dbReference type="SAM" id="Phobius"/>
    </source>
</evidence>
<keyword evidence="2" id="KW-1133">Transmembrane helix</keyword>
<organism evidence="7 8">
    <name type="scientific">Halovibrio salipaludis</name>
    <dbReference type="NCBI Taxonomy" id="2032626"/>
    <lineage>
        <taxon>Bacteria</taxon>
        <taxon>Pseudomonadati</taxon>
        <taxon>Pseudomonadota</taxon>
        <taxon>Gammaproteobacteria</taxon>
        <taxon>Oceanospirillales</taxon>
        <taxon>Halomonadaceae</taxon>
        <taxon>Halovibrio</taxon>
    </lineage>
</organism>
<evidence type="ECO:0000256" key="1">
    <source>
        <dbReference type="SAM" id="MobiDB-lite"/>
    </source>
</evidence>
<dbReference type="Pfam" id="PF21070">
    <property type="entry name" value="IcmF_helical"/>
    <property type="match status" value="1"/>
</dbReference>
<feature type="region of interest" description="Disordered" evidence="1">
    <location>
        <begin position="818"/>
        <end position="857"/>
    </location>
</feature>
<dbReference type="SUPFAM" id="SSF52540">
    <property type="entry name" value="P-loop containing nucleoside triphosphate hydrolases"/>
    <property type="match status" value="1"/>
</dbReference>
<dbReference type="EMBL" id="NSKD01000001">
    <property type="protein sequence ID" value="PAU82139.1"/>
    <property type="molecule type" value="Genomic_DNA"/>
</dbReference>
<dbReference type="AlphaFoldDB" id="A0A2A2FBZ5"/>
<sequence length="1168" mass="131093">MRLMAWMRSLGKWITLRGVLISLAVVALLLLIWFGGPLVAIAGWTPLGSVASRLVFLLCLLVVGLGVALWRARRQRADNEKVVSEMIADNDGDELLQEEVSEQRERLREALALVRRWRPGRFRSVYDLPWYILIGAPGSGKSTALLNSGLDFPLRDRMGVESVRGVGGTRNCDWWFTNRAVVIDTAGRYTAQESADRRDARGWESFLGLLRRYRPRQPINGAILSISVADLLEQTPTERALHARALKQRVQELRNRLGVIFPVYVVLTKTDLLEGFTETFGMLTEAERDEVLGMTFELEPAPDSEALAARFSEAFDGLIERLSHFSLHRVQQERTTGATRRLYHFPKQVALLRAPVWNLISEVFCPSAYEDTAQLRGIYLVSAEQAQHGYDRVSQLVDDEFGITPARAEPETVGISPNGFFLRRLFDSIVFSEHGLVRPDGQHRWRLRWLQRGVVAVLALVMAGSGMAWAFSYQWNRALIVDYEQDLEKVEKADEAGPENWVRLEQLLSRAASLPGVADTGFPEGGPRNVGLDQGARLSQLGEGAYGRLLQHHFSSHLREALEQALAENPENTEYLYETLKTYLMLNQHQHLEPQQVRDWFEAWLEQELAGSANESTRTRLQEHLDRYLALGHRMALDSERVGKAREQLARLPVDERAYERIRLSARASDFPDFRLPLVLGSVADRVFERRSGKPLDEPIPALYTRNGFEGLFRPGLEQVSQRLLAESWVYGEDSAPFRNLDEAALKQGVRDRYFRDYVYRWRDLLMDLRIRSYEQQAEGARIAAAIAGPEAPVERLMKAVTHNTRLAPVLESKGGELADAASEQAGRVADRASGRGPRLSSLMPADEGTDEAPSTPVDDAFSELHEVPSETYQSLRDNADTIADHLGEGEAGLAQGDFRKAVNGLHETVDGTESDSLGALFSGFLQDGRRLDQASRTRNLNELWRSQVYAEYREAISGHYPVDLDASESIALQDFVRFFDYGGTLDAFVEEHLAGRIDRSSSPWKVTGGLDIQPRTLRLLEHAERIRSAFFNPDGGGLAVGFSLRPTQLDADVTRLDLALGDQTLVYRHGPEREQGFHWPLKADAGISTLSLKPGAEGAAPLRRRYQGEWSVFRLLQSAGALTGSGRSRDVTVEMDGYSAAFELTADSVRHPFSRDLFKPFWLPPDL</sequence>
<keyword evidence="8" id="KW-1185">Reference proteome</keyword>
<dbReference type="InterPro" id="IPR009612">
    <property type="entry name" value="IcmF-rel"/>
</dbReference>
<keyword evidence="2" id="KW-0472">Membrane</keyword>
<feature type="domain" description="Type VI secretion system component TssM1 N-terminal" evidence="5">
    <location>
        <begin position="197"/>
        <end position="457"/>
    </location>
</feature>
<accession>A0A2A2FBZ5</accession>
<feature type="transmembrane region" description="Helical" evidence="2">
    <location>
        <begin position="454"/>
        <end position="475"/>
    </location>
</feature>
<dbReference type="Pfam" id="PF14331">
    <property type="entry name" value="IcmF-related_N"/>
    <property type="match status" value="1"/>
</dbReference>
<feature type="transmembrane region" description="Helical" evidence="2">
    <location>
        <begin position="52"/>
        <end position="70"/>
    </location>
</feature>
<comment type="caution">
    <text evidence="7">The sequence shown here is derived from an EMBL/GenBank/DDBJ whole genome shotgun (WGS) entry which is preliminary data.</text>
</comment>
<dbReference type="InterPro" id="IPR017731">
    <property type="entry name" value="TssM1-like"/>
</dbReference>
<evidence type="ECO:0000313" key="8">
    <source>
        <dbReference type="Proteomes" id="UP000218896"/>
    </source>
</evidence>
<dbReference type="NCBIfam" id="TIGR03348">
    <property type="entry name" value="VI_IcmF"/>
    <property type="match status" value="1"/>
</dbReference>
<dbReference type="PANTHER" id="PTHR36153:SF1">
    <property type="entry name" value="TYPE VI SECRETION SYSTEM COMPONENT TSSM1"/>
    <property type="match status" value="1"/>
</dbReference>
<dbReference type="InterPro" id="IPR025743">
    <property type="entry name" value="TssM1_N"/>
</dbReference>
<dbReference type="InterPro" id="IPR048677">
    <property type="entry name" value="TssM1_hel"/>
</dbReference>
<dbReference type="Pfam" id="PF06744">
    <property type="entry name" value="IcmF_C"/>
    <property type="match status" value="1"/>
</dbReference>
<protein>
    <submittedName>
        <fullName evidence="7">Type VI secretion system membrane subunit TssM</fullName>
    </submittedName>
</protein>
<dbReference type="InterPro" id="IPR027417">
    <property type="entry name" value="P-loop_NTPase"/>
</dbReference>
<dbReference type="Proteomes" id="UP000218896">
    <property type="component" value="Unassembled WGS sequence"/>
</dbReference>
<evidence type="ECO:0000259" key="3">
    <source>
        <dbReference type="Pfam" id="PF06744"/>
    </source>
</evidence>
<name>A0A2A2FBZ5_9GAMM</name>
<reference evidence="7 8" key="1">
    <citation type="submission" date="2017-08" db="EMBL/GenBank/DDBJ databases">
        <title>Halovibrio sewagensis sp. nov., isolated from wastewater of high salinity.</title>
        <authorList>
            <person name="Dong X."/>
            <person name="Zhang G."/>
        </authorList>
    </citation>
    <scope>NUCLEOTIDE SEQUENCE [LARGE SCALE GENOMIC DNA]</scope>
    <source>
        <strain evidence="7 8">YL5-2</strain>
    </source>
</reference>
<dbReference type="Gene3D" id="3.40.50.300">
    <property type="entry name" value="P-loop containing nucleotide triphosphate hydrolases"/>
    <property type="match status" value="1"/>
</dbReference>
<evidence type="ECO:0000259" key="4">
    <source>
        <dbReference type="Pfam" id="PF06761"/>
    </source>
</evidence>
<keyword evidence="2" id="KW-0812">Transmembrane</keyword>
<dbReference type="Pfam" id="PF06761">
    <property type="entry name" value="IcmF-related"/>
    <property type="match status" value="1"/>
</dbReference>
<feature type="domain" description="Type VI secretion system component TssM1 helical" evidence="6">
    <location>
        <begin position="939"/>
        <end position="1031"/>
    </location>
</feature>
<proteinExistence type="predicted"/>
<dbReference type="InterPro" id="IPR010623">
    <property type="entry name" value="IcmF_C"/>
</dbReference>
<evidence type="ECO:0000259" key="6">
    <source>
        <dbReference type="Pfam" id="PF21070"/>
    </source>
</evidence>